<evidence type="ECO:0000256" key="1">
    <source>
        <dbReference type="SAM" id="MobiDB-lite"/>
    </source>
</evidence>
<keyword evidence="2" id="KW-1133">Transmembrane helix</keyword>
<dbReference type="Proteomes" id="UP000006235">
    <property type="component" value="Unassembled WGS sequence"/>
</dbReference>
<accession>F9Q6V7</accession>
<dbReference type="InterPro" id="IPR010718">
    <property type="entry name" value="DUF1294"/>
</dbReference>
<feature type="transmembrane region" description="Helical" evidence="2">
    <location>
        <begin position="68"/>
        <end position="90"/>
    </location>
</feature>
<gene>
    <name evidence="3" type="ORF">HMPREF9952_2373</name>
</gene>
<evidence type="ECO:0000313" key="4">
    <source>
        <dbReference type="Proteomes" id="UP000006235"/>
    </source>
</evidence>
<dbReference type="STRING" id="1035188.HMPREF9952_2373"/>
<reference evidence="3 4" key="1">
    <citation type="submission" date="2011-07" db="EMBL/GenBank/DDBJ databases">
        <authorList>
            <person name="Harkins D.M."/>
            <person name="Madupu R."/>
            <person name="Durkin A.S."/>
            <person name="Torralba M."/>
            <person name="Methe B."/>
            <person name="Sutton G.G."/>
            <person name="Nelson K.E."/>
        </authorList>
    </citation>
    <scope>NUCLEOTIDE SEQUENCE [LARGE SCALE GENOMIC DNA]</scope>
    <source>
        <strain evidence="3 4">HK 85</strain>
    </source>
</reference>
<dbReference type="AlphaFoldDB" id="F9Q6V7"/>
<feature type="region of interest" description="Disordered" evidence="1">
    <location>
        <begin position="101"/>
        <end position="126"/>
    </location>
</feature>
<evidence type="ECO:0008006" key="5">
    <source>
        <dbReference type="Google" id="ProtNLM"/>
    </source>
</evidence>
<protein>
    <recommendedName>
        <fullName evidence="5">PF06961 family protein</fullName>
    </recommendedName>
</protein>
<dbReference type="Pfam" id="PF06961">
    <property type="entry name" value="DUF1294"/>
    <property type="match status" value="1"/>
</dbReference>
<keyword evidence="2" id="KW-0472">Membrane</keyword>
<name>F9Q6V7_9PAST</name>
<evidence type="ECO:0000256" key="2">
    <source>
        <dbReference type="SAM" id="Phobius"/>
    </source>
</evidence>
<keyword evidence="2" id="KW-0812">Transmembrane</keyword>
<evidence type="ECO:0000313" key="3">
    <source>
        <dbReference type="EMBL" id="EGV07183.1"/>
    </source>
</evidence>
<organism evidence="3 4">
    <name type="scientific">Haemophilus pittmaniae HK 85</name>
    <dbReference type="NCBI Taxonomy" id="1035188"/>
    <lineage>
        <taxon>Bacteria</taxon>
        <taxon>Pseudomonadati</taxon>
        <taxon>Pseudomonadota</taxon>
        <taxon>Gammaproteobacteria</taxon>
        <taxon>Pasteurellales</taxon>
        <taxon>Pasteurellaceae</taxon>
        <taxon>Haemophilus</taxon>
    </lineage>
</organism>
<proteinExistence type="predicted"/>
<dbReference type="EMBL" id="AFUV01000004">
    <property type="protein sequence ID" value="EGV07183.1"/>
    <property type="molecule type" value="Genomic_DNA"/>
</dbReference>
<comment type="caution">
    <text evidence="3">The sequence shown here is derived from an EMBL/GenBank/DDBJ whole genome shotgun (WGS) entry which is preliminary data.</text>
</comment>
<feature type="transmembrane region" description="Helical" evidence="2">
    <location>
        <begin position="39"/>
        <end position="56"/>
    </location>
</feature>
<sequence length="126" mass="14803">MLIQLLVLILAAVNIAAYFLMWKDKVRAVRHGWRISEKTFFLLSLCGGFIGVYCAMQRFHHKTKHFSFKFIVILSALIWLILIPCGYFFFNLLKLNQRERPPLSSMSASKRDKRPFKNKSFLENNC</sequence>